<reference evidence="1 2" key="1">
    <citation type="submission" date="2019-06" db="EMBL/GenBank/DDBJ databases">
        <title>Draft genomes of female and male turbot (Scophthalmus maximus).</title>
        <authorList>
            <person name="Xu H."/>
            <person name="Xu X.-W."/>
            <person name="Shao C."/>
            <person name="Chen S."/>
        </authorList>
    </citation>
    <scope>NUCLEOTIDE SEQUENCE [LARGE SCALE GENOMIC DNA]</scope>
    <source>
        <strain evidence="1">Ysfricsl-2016a</strain>
        <tissue evidence="1">Blood</tissue>
    </source>
</reference>
<dbReference type="AlphaFoldDB" id="A0A6A4T1V0"/>
<proteinExistence type="predicted"/>
<sequence length="127" mass="14309">MVDVSWRAICYDYGNPEGASPFMYVCFMLRVIYHSDMLPYGMSTASPSVSAQMGKRLFVCVRCREKIQVHFLNPLNNHRMCTAGLSKLRKNGLIDNRRNIAALNQTVAGPNRHVTRGGELAFKKANL</sequence>
<accession>A0A6A4T1V0</accession>
<dbReference type="Proteomes" id="UP000438429">
    <property type="component" value="Unassembled WGS sequence"/>
</dbReference>
<protein>
    <submittedName>
        <fullName evidence="1">Uncharacterized protein</fullName>
    </submittedName>
</protein>
<comment type="caution">
    <text evidence="1">The sequence shown here is derived from an EMBL/GenBank/DDBJ whole genome shotgun (WGS) entry which is preliminary data.</text>
</comment>
<dbReference type="EMBL" id="VEVO01000008">
    <property type="protein sequence ID" value="KAF0039055.1"/>
    <property type="molecule type" value="Genomic_DNA"/>
</dbReference>
<evidence type="ECO:0000313" key="2">
    <source>
        <dbReference type="Proteomes" id="UP000438429"/>
    </source>
</evidence>
<evidence type="ECO:0000313" key="1">
    <source>
        <dbReference type="EMBL" id="KAF0039055.1"/>
    </source>
</evidence>
<gene>
    <name evidence="1" type="ORF">F2P81_009539</name>
</gene>
<name>A0A6A4T1V0_SCOMX</name>
<organism evidence="1 2">
    <name type="scientific">Scophthalmus maximus</name>
    <name type="common">Turbot</name>
    <name type="synonym">Psetta maxima</name>
    <dbReference type="NCBI Taxonomy" id="52904"/>
    <lineage>
        <taxon>Eukaryota</taxon>
        <taxon>Metazoa</taxon>
        <taxon>Chordata</taxon>
        <taxon>Craniata</taxon>
        <taxon>Vertebrata</taxon>
        <taxon>Euteleostomi</taxon>
        <taxon>Actinopterygii</taxon>
        <taxon>Neopterygii</taxon>
        <taxon>Teleostei</taxon>
        <taxon>Neoteleostei</taxon>
        <taxon>Acanthomorphata</taxon>
        <taxon>Carangaria</taxon>
        <taxon>Pleuronectiformes</taxon>
        <taxon>Pleuronectoidei</taxon>
        <taxon>Scophthalmidae</taxon>
        <taxon>Scophthalmus</taxon>
    </lineage>
</organism>